<dbReference type="InterPro" id="IPR017508">
    <property type="entry name" value="HipA_N1"/>
</dbReference>
<comment type="similarity">
    <text evidence="1">Belongs to the HipA Ser/Thr kinase family.</text>
</comment>
<dbReference type="Pfam" id="PF13657">
    <property type="entry name" value="Couple_hipA"/>
    <property type="match status" value="1"/>
</dbReference>
<dbReference type="InterPro" id="IPR052028">
    <property type="entry name" value="HipA_Ser/Thr_kinase"/>
</dbReference>
<dbReference type="NCBIfam" id="TIGR03071">
    <property type="entry name" value="couple_hipA"/>
    <property type="match status" value="1"/>
</dbReference>
<feature type="domain" description="HipA-like C-terminal" evidence="4">
    <location>
        <begin position="157"/>
        <end position="394"/>
    </location>
</feature>
<keyword evidence="2" id="KW-0808">Transferase</keyword>
<dbReference type="GO" id="GO:0004674">
    <property type="term" value="F:protein serine/threonine kinase activity"/>
    <property type="evidence" value="ECO:0007669"/>
    <property type="project" value="TreeGrafter"/>
</dbReference>
<reference evidence="6" key="1">
    <citation type="submission" date="2024-08" db="EMBL/GenBank/DDBJ databases">
        <authorList>
            <person name="Chaddad Z."/>
            <person name="Lamrabet M."/>
            <person name="Bouhnik O."/>
            <person name="Alami S."/>
            <person name="Wipf D."/>
            <person name="Courty P.E."/>
            <person name="Missbah El Idrissi M."/>
        </authorList>
    </citation>
    <scope>NUCLEOTIDE SEQUENCE</scope>
    <source>
        <strain evidence="6">LLZ17</strain>
    </source>
</reference>
<dbReference type="PANTHER" id="PTHR37419:SF1">
    <property type="entry name" value="SERINE_THREONINE-PROTEIN KINASE TOXIN HIPA"/>
    <property type="match status" value="1"/>
</dbReference>
<protein>
    <submittedName>
        <fullName evidence="6">Type II toxin-antitoxin system HipA family toxin</fullName>
    </submittedName>
</protein>
<accession>A0AB39XR41</accession>
<evidence type="ECO:0000256" key="2">
    <source>
        <dbReference type="ARBA" id="ARBA00022679"/>
    </source>
</evidence>
<dbReference type="PANTHER" id="PTHR37419">
    <property type="entry name" value="SERINE/THREONINE-PROTEIN KINASE TOXIN HIPA"/>
    <property type="match status" value="1"/>
</dbReference>
<gene>
    <name evidence="6" type="ORF">AB8Z38_13405</name>
</gene>
<dbReference type="AlphaFoldDB" id="A0AB39XR41"/>
<name>A0AB39XR41_9BRAD</name>
<evidence type="ECO:0000259" key="4">
    <source>
        <dbReference type="Pfam" id="PF07804"/>
    </source>
</evidence>
<evidence type="ECO:0000256" key="3">
    <source>
        <dbReference type="ARBA" id="ARBA00022777"/>
    </source>
</evidence>
<evidence type="ECO:0000256" key="1">
    <source>
        <dbReference type="ARBA" id="ARBA00010164"/>
    </source>
</evidence>
<dbReference type="InterPro" id="IPR012893">
    <property type="entry name" value="HipA-like_C"/>
</dbReference>
<dbReference type="EMBL" id="CP165734">
    <property type="protein sequence ID" value="XDV60257.1"/>
    <property type="molecule type" value="Genomic_DNA"/>
</dbReference>
<sequence>MRVLNKPATLGIYLRPTPDRRTRVGALHRDPEGAMSFVVDQSYIALGPGRPVCSLAWKSADLAEDGPKGTKARLLNRGDKISNAGQAPIFFENLLPEGALLELIQREFGVGAFDSFDVLRRLGHDLPGAVLAVPETGGEPPPPVRMQQDTTAGKITFSLAGVQLKFSMKLNNRGAITLPMEDAAGDVILKTPSEKYPLLTECEFAAMTLARAAGVETAEIRLVPNREVHDVDPKYLMGGEHCLVVTRFDRGPGGTRIHMEDFAQVVGVVHDLKYDANQTMLARLVTRFVPGRGQALQAVRRIVNDVMIGNSDSHLKNWSFSFPDEVNVVLSPAYDIVPMFYLGDDEMALEFAGSKDPQLVDLKSFERLAKYSGIEFSAVKREVRHTVETILDVWPGMLPNLPMPADFARRLTTRWENLGLTQEIRPTMTAGHNSGGGVIPHPSA</sequence>
<proteinExistence type="inferred from homology"/>
<dbReference type="Gene3D" id="1.10.1070.20">
    <property type="match status" value="1"/>
</dbReference>
<feature type="domain" description="HipA N-terminal subdomain 1" evidence="5">
    <location>
        <begin position="21"/>
        <end position="130"/>
    </location>
</feature>
<dbReference type="RefSeq" id="WP_369725621.1">
    <property type="nucleotide sequence ID" value="NZ_CP165734.1"/>
</dbReference>
<evidence type="ECO:0000259" key="5">
    <source>
        <dbReference type="Pfam" id="PF13657"/>
    </source>
</evidence>
<dbReference type="GO" id="GO:0005829">
    <property type="term" value="C:cytosol"/>
    <property type="evidence" value="ECO:0007669"/>
    <property type="project" value="TreeGrafter"/>
</dbReference>
<keyword evidence="3" id="KW-0418">Kinase</keyword>
<dbReference type="Pfam" id="PF07804">
    <property type="entry name" value="HipA_C"/>
    <property type="match status" value="1"/>
</dbReference>
<organism evidence="6">
    <name type="scientific">Bradyrhizobium sp. LLZ17</name>
    <dbReference type="NCBI Taxonomy" id="3239388"/>
    <lineage>
        <taxon>Bacteria</taxon>
        <taxon>Pseudomonadati</taxon>
        <taxon>Pseudomonadota</taxon>
        <taxon>Alphaproteobacteria</taxon>
        <taxon>Hyphomicrobiales</taxon>
        <taxon>Nitrobacteraceae</taxon>
        <taxon>Bradyrhizobium</taxon>
    </lineage>
</organism>
<evidence type="ECO:0000313" key="6">
    <source>
        <dbReference type="EMBL" id="XDV60257.1"/>
    </source>
</evidence>